<name>A0A7V3E7M3_9BACT</name>
<dbReference type="Pfam" id="PF18755">
    <property type="entry name" value="RAMA"/>
    <property type="match status" value="1"/>
</dbReference>
<proteinExistence type="predicted"/>
<dbReference type="CDD" id="cd00719">
    <property type="entry name" value="GIY-YIG_SF"/>
    <property type="match status" value="1"/>
</dbReference>
<dbReference type="AlphaFoldDB" id="A0A7V3E7M3"/>
<gene>
    <name evidence="3" type="ORF">ENS31_10955</name>
</gene>
<organism evidence="3">
    <name type="scientific">Ignavibacterium album</name>
    <dbReference type="NCBI Taxonomy" id="591197"/>
    <lineage>
        <taxon>Bacteria</taxon>
        <taxon>Pseudomonadati</taxon>
        <taxon>Ignavibacteriota</taxon>
        <taxon>Ignavibacteria</taxon>
        <taxon>Ignavibacteriales</taxon>
        <taxon>Ignavibacteriaceae</taxon>
        <taxon>Ignavibacterium</taxon>
    </lineage>
</organism>
<evidence type="ECO:0000259" key="1">
    <source>
        <dbReference type="Pfam" id="PF01541"/>
    </source>
</evidence>
<feature type="domain" description="GIY-YIG" evidence="1">
    <location>
        <begin position="9"/>
        <end position="72"/>
    </location>
</feature>
<dbReference type="EMBL" id="DSUJ01000008">
    <property type="protein sequence ID" value="HFI92026.1"/>
    <property type="molecule type" value="Genomic_DNA"/>
</dbReference>
<dbReference type="Pfam" id="PF01541">
    <property type="entry name" value="GIY-YIG"/>
    <property type="match status" value="1"/>
</dbReference>
<dbReference type="InterPro" id="IPR035901">
    <property type="entry name" value="GIY-YIG_endonuc_sf"/>
</dbReference>
<comment type="caution">
    <text evidence="3">The sequence shown here is derived from an EMBL/GenBank/DDBJ whole genome shotgun (WGS) entry which is preliminary data.</text>
</comment>
<evidence type="ECO:0000313" key="3">
    <source>
        <dbReference type="EMBL" id="HFI92026.1"/>
    </source>
</evidence>
<dbReference type="InterPro" id="IPR040843">
    <property type="entry name" value="RAMA"/>
</dbReference>
<dbReference type="SUPFAM" id="SSF82771">
    <property type="entry name" value="GIY-YIG endonuclease"/>
    <property type="match status" value="1"/>
</dbReference>
<feature type="domain" description="RAMA" evidence="2">
    <location>
        <begin position="140"/>
        <end position="194"/>
    </location>
</feature>
<protein>
    <submittedName>
        <fullName evidence="3">GIY-YIG nuclease family protein</fullName>
    </submittedName>
</protein>
<dbReference type="InterPro" id="IPR000305">
    <property type="entry name" value="GIY-YIG_endonuc"/>
</dbReference>
<sequence length="204" mass="23735">MKNLIKGRWGVYTLYKKNKLYYVGLANNLMGRLKTHLKDRHRGAWDRFSVYLTIKSSHIKELESLLIRVTNPPGNKLQGKFINSKALKRDLVYLLKVHDDNKRASLIGGSYAKRRQKTLAKKAGGKNSLEGIFNKRVKLKAKYKGITYWASIRKDGKINYNNKLYLTPTSAAKAITKRSTISGWEFWHYKDDKNKWVCLNKLRE</sequence>
<accession>A0A7V3E7M3</accession>
<reference evidence="3" key="1">
    <citation type="journal article" date="2020" name="mSystems">
        <title>Genome- and Community-Level Interaction Insights into Carbon Utilization and Element Cycling Functions of Hydrothermarchaeota in Hydrothermal Sediment.</title>
        <authorList>
            <person name="Zhou Z."/>
            <person name="Liu Y."/>
            <person name="Xu W."/>
            <person name="Pan J."/>
            <person name="Luo Z.H."/>
            <person name="Li M."/>
        </authorList>
    </citation>
    <scope>NUCLEOTIDE SEQUENCE [LARGE SCALE GENOMIC DNA]</scope>
    <source>
        <strain evidence="3">SpSt-479</strain>
    </source>
</reference>
<evidence type="ECO:0000259" key="2">
    <source>
        <dbReference type="Pfam" id="PF18755"/>
    </source>
</evidence>